<sequence>MPTPQRRGELSTDLIKELSYNIALLYTQVSETEPRLLPEQKDIYNKILQRVELGEGGLFFLDAPGSTGKTFLLNLLPEKTRKDHNVALAVASSGIAAILPSGGRTAHSVFKLPLNLASEKTPTCNISKNSARGALLQQRKLIVWDECTMSHKRAIEALDRCLQDIQNNRKLMGGMVVLLPGDFRLTLPVIERGTAADEINACLKASYLWTKVEKLYLTTNMRVQLFSDVESGAYAQKLLEIGEGHLDTDQEGMVLFTHQFCHVVESEDELIDHVFPNMQQHIFDEKWLCERTILAPKNETVAKINKKSWAK</sequence>
<evidence type="ECO:0000259" key="2">
    <source>
        <dbReference type="Pfam" id="PF05970"/>
    </source>
</evidence>
<proteinExistence type="inferred from homology"/>
<dbReference type="InterPro" id="IPR010285">
    <property type="entry name" value="DNA_helicase_pif1-like_DEAD"/>
</dbReference>
<dbReference type="GO" id="GO:0005524">
    <property type="term" value="F:ATP binding"/>
    <property type="evidence" value="ECO:0007669"/>
    <property type="project" value="UniProtKB-KW"/>
</dbReference>
<feature type="domain" description="DNA helicase Pif1-like DEAD-box helicase" evidence="2">
    <location>
        <begin position="37"/>
        <end position="251"/>
    </location>
</feature>
<dbReference type="GO" id="GO:0006281">
    <property type="term" value="P:DNA repair"/>
    <property type="evidence" value="ECO:0007669"/>
    <property type="project" value="UniProtKB-KW"/>
</dbReference>
<name>A0A8X6VPA3_TRICX</name>
<dbReference type="EC" id="5.6.2.3" evidence="1"/>
<evidence type="ECO:0000256" key="1">
    <source>
        <dbReference type="RuleBase" id="RU363044"/>
    </source>
</evidence>
<comment type="caution">
    <text evidence="3">The sequence shown here is derived from an EMBL/GenBank/DDBJ whole genome shotgun (WGS) entry which is preliminary data.</text>
</comment>
<dbReference type="EMBL" id="BMAU01021334">
    <property type="protein sequence ID" value="GFY15429.1"/>
    <property type="molecule type" value="Genomic_DNA"/>
</dbReference>
<dbReference type="SUPFAM" id="SSF52540">
    <property type="entry name" value="P-loop containing nucleoside triphosphate hydrolases"/>
    <property type="match status" value="1"/>
</dbReference>
<evidence type="ECO:0000313" key="3">
    <source>
        <dbReference type="EMBL" id="GFY15429.1"/>
    </source>
</evidence>
<organism evidence="3 4">
    <name type="scientific">Trichonephila clavipes</name>
    <name type="common">Golden silk orbweaver</name>
    <name type="synonym">Nephila clavipes</name>
    <dbReference type="NCBI Taxonomy" id="2585209"/>
    <lineage>
        <taxon>Eukaryota</taxon>
        <taxon>Metazoa</taxon>
        <taxon>Ecdysozoa</taxon>
        <taxon>Arthropoda</taxon>
        <taxon>Chelicerata</taxon>
        <taxon>Arachnida</taxon>
        <taxon>Araneae</taxon>
        <taxon>Araneomorphae</taxon>
        <taxon>Entelegynae</taxon>
        <taxon>Araneoidea</taxon>
        <taxon>Nephilidae</taxon>
        <taxon>Trichonephila</taxon>
    </lineage>
</organism>
<dbReference type="GO" id="GO:0016787">
    <property type="term" value="F:hydrolase activity"/>
    <property type="evidence" value="ECO:0007669"/>
    <property type="project" value="UniProtKB-KW"/>
</dbReference>
<evidence type="ECO:0000313" key="4">
    <source>
        <dbReference type="Proteomes" id="UP000887159"/>
    </source>
</evidence>
<dbReference type="PANTHER" id="PTHR10492">
    <property type="match status" value="1"/>
</dbReference>
<accession>A0A8X6VPA3</accession>
<dbReference type="InterPro" id="IPR027417">
    <property type="entry name" value="P-loop_NTPase"/>
</dbReference>
<comment type="similarity">
    <text evidence="1">Belongs to the helicase family.</text>
</comment>
<dbReference type="AlphaFoldDB" id="A0A8X6VPA3"/>
<dbReference type="Pfam" id="PF05970">
    <property type="entry name" value="PIF1"/>
    <property type="match status" value="1"/>
</dbReference>
<dbReference type="GO" id="GO:0006310">
    <property type="term" value="P:DNA recombination"/>
    <property type="evidence" value="ECO:0007669"/>
    <property type="project" value="UniProtKB-KW"/>
</dbReference>
<keyword evidence="1" id="KW-0233">DNA recombination</keyword>
<dbReference type="Gene3D" id="3.40.50.300">
    <property type="entry name" value="P-loop containing nucleotide triphosphate hydrolases"/>
    <property type="match status" value="1"/>
</dbReference>
<comment type="catalytic activity">
    <reaction evidence="1">
        <text>ATP + H2O = ADP + phosphate + H(+)</text>
        <dbReference type="Rhea" id="RHEA:13065"/>
        <dbReference type="ChEBI" id="CHEBI:15377"/>
        <dbReference type="ChEBI" id="CHEBI:15378"/>
        <dbReference type="ChEBI" id="CHEBI:30616"/>
        <dbReference type="ChEBI" id="CHEBI:43474"/>
        <dbReference type="ChEBI" id="CHEBI:456216"/>
        <dbReference type="EC" id="5.6.2.3"/>
    </reaction>
</comment>
<dbReference type="GO" id="GO:0043139">
    <property type="term" value="F:5'-3' DNA helicase activity"/>
    <property type="evidence" value="ECO:0007669"/>
    <property type="project" value="UniProtKB-EC"/>
</dbReference>
<comment type="cofactor">
    <cofactor evidence="1">
        <name>Mg(2+)</name>
        <dbReference type="ChEBI" id="CHEBI:18420"/>
    </cofactor>
</comment>
<keyword evidence="4" id="KW-1185">Reference proteome</keyword>
<keyword evidence="1 3" id="KW-0347">Helicase</keyword>
<keyword evidence="1" id="KW-0378">Hydrolase</keyword>
<dbReference type="GO" id="GO:0000723">
    <property type="term" value="P:telomere maintenance"/>
    <property type="evidence" value="ECO:0007669"/>
    <property type="project" value="InterPro"/>
</dbReference>
<reference evidence="3" key="1">
    <citation type="submission" date="2020-08" db="EMBL/GenBank/DDBJ databases">
        <title>Multicomponent nature underlies the extraordinary mechanical properties of spider dragline silk.</title>
        <authorList>
            <person name="Kono N."/>
            <person name="Nakamura H."/>
            <person name="Mori M."/>
            <person name="Yoshida Y."/>
            <person name="Ohtoshi R."/>
            <person name="Malay A.D."/>
            <person name="Moran D.A.P."/>
            <person name="Tomita M."/>
            <person name="Numata K."/>
            <person name="Arakawa K."/>
        </authorList>
    </citation>
    <scope>NUCLEOTIDE SEQUENCE</scope>
</reference>
<keyword evidence="1" id="KW-0547">Nucleotide-binding</keyword>
<dbReference type="PANTHER" id="PTHR10492:SF57">
    <property type="entry name" value="ATP-DEPENDENT DNA HELICASE"/>
    <property type="match status" value="1"/>
</dbReference>
<protein>
    <recommendedName>
        <fullName evidence="1">ATP-dependent DNA helicase</fullName>
        <ecNumber evidence="1">5.6.2.3</ecNumber>
    </recommendedName>
</protein>
<dbReference type="Proteomes" id="UP000887159">
    <property type="component" value="Unassembled WGS sequence"/>
</dbReference>
<keyword evidence="1" id="KW-0234">DNA repair</keyword>
<gene>
    <name evidence="3" type="primary">pif1</name>
    <name evidence="3" type="ORF">TNCV_1572401</name>
</gene>
<keyword evidence="1" id="KW-0067">ATP-binding</keyword>
<keyword evidence="1" id="KW-0227">DNA damage</keyword>